<reference evidence="1 2" key="1">
    <citation type="submission" date="2020-08" db="EMBL/GenBank/DDBJ databases">
        <title>Genomic Encyclopedia of Type Strains, Phase IV (KMG-IV): sequencing the most valuable type-strain genomes for metagenomic binning, comparative biology and taxonomic classification.</title>
        <authorList>
            <person name="Goeker M."/>
        </authorList>
    </citation>
    <scope>NUCLEOTIDE SEQUENCE [LARGE SCALE GENOMIC DNA]</scope>
    <source>
        <strain evidence="1 2">DSM 10633</strain>
    </source>
</reference>
<proteinExistence type="predicted"/>
<gene>
    <name evidence="1" type="ORF">HNR36_002054</name>
</gene>
<dbReference type="Proteomes" id="UP000557217">
    <property type="component" value="Unassembled WGS sequence"/>
</dbReference>
<dbReference type="AlphaFoldDB" id="A0A840PYC8"/>
<organism evidence="1 2">
    <name type="scientific">Ureibacillus thermosphaericus</name>
    <dbReference type="NCBI Taxonomy" id="51173"/>
    <lineage>
        <taxon>Bacteria</taxon>
        <taxon>Bacillati</taxon>
        <taxon>Bacillota</taxon>
        <taxon>Bacilli</taxon>
        <taxon>Bacillales</taxon>
        <taxon>Caryophanaceae</taxon>
        <taxon>Ureibacillus</taxon>
    </lineage>
</organism>
<comment type="caution">
    <text evidence="1">The sequence shown here is derived from an EMBL/GenBank/DDBJ whole genome shotgun (WGS) entry which is preliminary data.</text>
</comment>
<evidence type="ECO:0000313" key="1">
    <source>
        <dbReference type="EMBL" id="MBB5149662.1"/>
    </source>
</evidence>
<sequence length="31" mass="3677">MKPNHPNEIKIGINKKEMPEIIVNIDRFFNP</sequence>
<accession>A0A840PYC8</accession>
<dbReference type="EMBL" id="JACHGZ010000025">
    <property type="protein sequence ID" value="MBB5149662.1"/>
    <property type="molecule type" value="Genomic_DNA"/>
</dbReference>
<evidence type="ECO:0000313" key="2">
    <source>
        <dbReference type="Proteomes" id="UP000557217"/>
    </source>
</evidence>
<name>A0A840PYC8_URETH</name>
<protein>
    <submittedName>
        <fullName evidence="1">Uncharacterized protein</fullName>
    </submittedName>
</protein>
<keyword evidence="2" id="KW-1185">Reference proteome</keyword>